<name>A0A9P6KQS5_9PLEO</name>
<dbReference type="Gene3D" id="3.30.710.10">
    <property type="entry name" value="Potassium Channel Kv1.1, Chain A"/>
    <property type="match status" value="1"/>
</dbReference>
<proteinExistence type="predicted"/>
<sequence>MDTRRILRTKQFTFLIGPEQTPIVVHAGAIASLSKPLDRLVNGGMLEAQENVARFPELQAQDFERICEFSYCGNYTIPKPEQFSDEHVDALKQGRLLAAPISSYFEPSFDADSSDRPQVRKSSQQHSETIDSLDLSDPIALFRSIQRIRHCAREWPHVPRKKQSWRENFAPVLLAHARLYAFAEQYLITRLKDEALKNVIDTLSEYALFASGLEAVTHLARFTYDSNYIPDREEDGSIDPLRGVVAAFVVARYKYFSSCPGHRQLLKGQNEYAADVFDYVAIWFDPERMSS</sequence>
<reference evidence="2" key="1">
    <citation type="journal article" date="2020" name="Mol. Plant Microbe Interact.">
        <title>Genome Sequence of the Biocontrol Agent Coniothyrium minitans strain Conio (IMI 134523).</title>
        <authorList>
            <person name="Patel D."/>
            <person name="Shittu T.A."/>
            <person name="Baroncelli R."/>
            <person name="Muthumeenakshi S."/>
            <person name="Osborne T.H."/>
            <person name="Janganan T.K."/>
            <person name="Sreenivasaprasad S."/>
        </authorList>
    </citation>
    <scope>NUCLEOTIDE SEQUENCE</scope>
    <source>
        <strain evidence="2">Conio</strain>
    </source>
</reference>
<comment type="caution">
    <text evidence="2">The sequence shown here is derived from an EMBL/GenBank/DDBJ whole genome shotgun (WGS) entry which is preliminary data.</text>
</comment>
<evidence type="ECO:0008006" key="4">
    <source>
        <dbReference type="Google" id="ProtNLM"/>
    </source>
</evidence>
<dbReference type="OrthoDB" id="9997739at2759"/>
<gene>
    <name evidence="2" type="ORF">PMIN01_06536</name>
</gene>
<dbReference type="EMBL" id="WJXW01000006">
    <property type="protein sequence ID" value="KAF9735131.1"/>
    <property type="molecule type" value="Genomic_DNA"/>
</dbReference>
<dbReference type="PANTHER" id="PTHR47843">
    <property type="entry name" value="BTB DOMAIN-CONTAINING PROTEIN-RELATED"/>
    <property type="match status" value="1"/>
</dbReference>
<organism evidence="2 3">
    <name type="scientific">Paraphaeosphaeria minitans</name>
    <dbReference type="NCBI Taxonomy" id="565426"/>
    <lineage>
        <taxon>Eukaryota</taxon>
        <taxon>Fungi</taxon>
        <taxon>Dikarya</taxon>
        <taxon>Ascomycota</taxon>
        <taxon>Pezizomycotina</taxon>
        <taxon>Dothideomycetes</taxon>
        <taxon>Pleosporomycetidae</taxon>
        <taxon>Pleosporales</taxon>
        <taxon>Massarineae</taxon>
        <taxon>Didymosphaeriaceae</taxon>
        <taxon>Paraphaeosphaeria</taxon>
    </lineage>
</organism>
<accession>A0A9P6KQS5</accession>
<feature type="region of interest" description="Disordered" evidence="1">
    <location>
        <begin position="108"/>
        <end position="131"/>
    </location>
</feature>
<keyword evidence="3" id="KW-1185">Reference proteome</keyword>
<protein>
    <recommendedName>
        <fullName evidence="4">BTB domain-containing protein</fullName>
    </recommendedName>
</protein>
<evidence type="ECO:0000313" key="3">
    <source>
        <dbReference type="Proteomes" id="UP000756921"/>
    </source>
</evidence>
<dbReference type="AlphaFoldDB" id="A0A9P6KQS5"/>
<dbReference type="InterPro" id="IPR011333">
    <property type="entry name" value="SKP1/BTB/POZ_sf"/>
</dbReference>
<evidence type="ECO:0000256" key="1">
    <source>
        <dbReference type="SAM" id="MobiDB-lite"/>
    </source>
</evidence>
<dbReference type="PANTHER" id="PTHR47843:SF2">
    <property type="entry name" value="BTB DOMAIN-CONTAINING PROTEIN"/>
    <property type="match status" value="1"/>
</dbReference>
<evidence type="ECO:0000313" key="2">
    <source>
        <dbReference type="EMBL" id="KAF9735131.1"/>
    </source>
</evidence>
<dbReference type="Proteomes" id="UP000756921">
    <property type="component" value="Unassembled WGS sequence"/>
</dbReference>